<dbReference type="AlphaFoldDB" id="A0A369K159"/>
<protein>
    <submittedName>
        <fullName evidence="1">Uncharacterized protein</fullName>
    </submittedName>
</protein>
<comment type="caution">
    <text evidence="1">The sequence shown here is derived from an EMBL/GenBank/DDBJ whole genome shotgun (WGS) entry which is preliminary data.</text>
</comment>
<evidence type="ECO:0000313" key="1">
    <source>
        <dbReference type="EMBL" id="RDB27230.1"/>
    </source>
</evidence>
<accession>A0A369K159</accession>
<dbReference type="EMBL" id="LUEZ02000017">
    <property type="protein sequence ID" value="RDB27230.1"/>
    <property type="molecule type" value="Genomic_DNA"/>
</dbReference>
<reference evidence="1" key="1">
    <citation type="submission" date="2018-04" db="EMBL/GenBank/DDBJ databases">
        <title>Whole genome sequencing of Hypsizygus marmoreus.</title>
        <authorList>
            <person name="Choi I.-G."/>
            <person name="Min B."/>
            <person name="Kim J.-G."/>
            <person name="Kim S."/>
            <person name="Oh Y.-L."/>
            <person name="Kong W.-S."/>
            <person name="Park H."/>
            <person name="Jeong J."/>
            <person name="Song E.-S."/>
        </authorList>
    </citation>
    <scope>NUCLEOTIDE SEQUENCE [LARGE SCALE GENOMIC DNA]</scope>
    <source>
        <strain evidence="1">51987-8</strain>
    </source>
</reference>
<dbReference type="InParanoid" id="A0A369K159"/>
<keyword evidence="2" id="KW-1185">Reference proteome</keyword>
<name>A0A369K159_HYPMA</name>
<organism evidence="1 2">
    <name type="scientific">Hypsizygus marmoreus</name>
    <name type="common">White beech mushroom</name>
    <name type="synonym">Agaricus marmoreus</name>
    <dbReference type="NCBI Taxonomy" id="39966"/>
    <lineage>
        <taxon>Eukaryota</taxon>
        <taxon>Fungi</taxon>
        <taxon>Dikarya</taxon>
        <taxon>Basidiomycota</taxon>
        <taxon>Agaricomycotina</taxon>
        <taxon>Agaricomycetes</taxon>
        <taxon>Agaricomycetidae</taxon>
        <taxon>Agaricales</taxon>
        <taxon>Tricholomatineae</taxon>
        <taxon>Lyophyllaceae</taxon>
        <taxon>Hypsizygus</taxon>
    </lineage>
</organism>
<sequence length="126" mass="13627">MPDILSILGTLQSQLAGQAEEGSVRNQQPPAHYSDIRPFEGVLFSYIATDIRREDRNRGSGIFDGSGSRRQDGRVNASIYTVCTSTAASVSTCNNTTQLLDPLRGGGNVIMRMEITFGTMSIEILG</sequence>
<gene>
    <name evidence="1" type="ORF">Hypma_004490</name>
</gene>
<proteinExistence type="predicted"/>
<evidence type="ECO:0000313" key="2">
    <source>
        <dbReference type="Proteomes" id="UP000076154"/>
    </source>
</evidence>
<dbReference type="Proteomes" id="UP000076154">
    <property type="component" value="Unassembled WGS sequence"/>
</dbReference>